<dbReference type="Gene3D" id="3.40.1350.10">
    <property type="match status" value="1"/>
</dbReference>
<dbReference type="GO" id="GO:0003676">
    <property type="term" value="F:nucleic acid binding"/>
    <property type="evidence" value="ECO:0007669"/>
    <property type="project" value="InterPro"/>
</dbReference>
<dbReference type="InterPro" id="IPR011335">
    <property type="entry name" value="Restrct_endonuc-II-like"/>
</dbReference>
<organism evidence="1 2">
    <name type="scientific">Candidatus Nealsonbacteria bacterium CG08_land_8_20_14_0_20_38_20</name>
    <dbReference type="NCBI Taxonomy" id="1974705"/>
    <lineage>
        <taxon>Bacteria</taxon>
        <taxon>Candidatus Nealsoniibacteriota</taxon>
    </lineage>
</organism>
<dbReference type="AlphaFoldDB" id="A0A2H0YMN7"/>
<dbReference type="Proteomes" id="UP000230088">
    <property type="component" value="Unassembled WGS sequence"/>
</dbReference>
<reference evidence="2" key="1">
    <citation type="submission" date="2017-09" db="EMBL/GenBank/DDBJ databases">
        <title>Depth-based differentiation of microbial function through sediment-hosted aquifers and enrichment of novel symbionts in the deep terrestrial subsurface.</title>
        <authorList>
            <person name="Probst A.J."/>
            <person name="Ladd B."/>
            <person name="Jarett J.K."/>
            <person name="Geller-Mcgrath D.E."/>
            <person name="Sieber C.M.K."/>
            <person name="Emerson J.B."/>
            <person name="Anantharaman K."/>
            <person name="Thomas B.C."/>
            <person name="Malmstrom R."/>
            <person name="Stieglmeier M."/>
            <person name="Klingl A."/>
            <person name="Woyke T."/>
            <person name="Ryan C.M."/>
            <person name="Banfield J.F."/>
        </authorList>
    </citation>
    <scope>NUCLEOTIDE SEQUENCE [LARGE SCALE GENOMIC DNA]</scope>
</reference>
<gene>
    <name evidence="1" type="ORF">COT33_00225</name>
</gene>
<proteinExistence type="predicted"/>
<evidence type="ECO:0000313" key="1">
    <source>
        <dbReference type="EMBL" id="PIS39764.1"/>
    </source>
</evidence>
<sequence>MAKKTVSDLPSKEKCKKWLESKGFTDVKPAKNQKCDLIARKDDKIYFIEVKYSSKEKGEFFGTVMLTEMYQAIKNKNNYLFLICRGCSDNINGWFFNLFTVENFIKYCTLTTPIFHYRIGQDEDKGLSVPKFGKRVILASECLIENMWKDFQKWKIEFKTGEKNEK</sequence>
<accession>A0A2H0YMN7</accession>
<protein>
    <recommendedName>
        <fullName evidence="3">Holliday junction resolvase</fullName>
    </recommendedName>
</protein>
<evidence type="ECO:0008006" key="3">
    <source>
        <dbReference type="Google" id="ProtNLM"/>
    </source>
</evidence>
<name>A0A2H0YMN7_9BACT</name>
<dbReference type="EMBL" id="PEYD01000004">
    <property type="protein sequence ID" value="PIS39764.1"/>
    <property type="molecule type" value="Genomic_DNA"/>
</dbReference>
<dbReference type="SUPFAM" id="SSF52980">
    <property type="entry name" value="Restriction endonuclease-like"/>
    <property type="match status" value="1"/>
</dbReference>
<comment type="caution">
    <text evidence="1">The sequence shown here is derived from an EMBL/GenBank/DDBJ whole genome shotgun (WGS) entry which is preliminary data.</text>
</comment>
<evidence type="ECO:0000313" key="2">
    <source>
        <dbReference type="Proteomes" id="UP000230088"/>
    </source>
</evidence>
<dbReference type="InterPro" id="IPR011856">
    <property type="entry name" value="tRNA_endonuc-like_dom_sf"/>
</dbReference>